<dbReference type="GO" id="GO:0009306">
    <property type="term" value="P:protein secretion"/>
    <property type="evidence" value="ECO:0007669"/>
    <property type="project" value="InterPro"/>
</dbReference>
<evidence type="ECO:0008006" key="3">
    <source>
        <dbReference type="Google" id="ProtNLM"/>
    </source>
</evidence>
<gene>
    <name evidence="1" type="ORF">AFM11_26465</name>
</gene>
<protein>
    <recommendedName>
        <fullName evidence="3">ESX-1 secretion-associated protein</fullName>
    </recommendedName>
</protein>
<dbReference type="EMBL" id="LGTW01000021">
    <property type="protein sequence ID" value="KWX21201.1"/>
    <property type="molecule type" value="Genomic_DNA"/>
</dbReference>
<dbReference type="InterPro" id="IPR022536">
    <property type="entry name" value="EspC"/>
</dbReference>
<dbReference type="AlphaFoldDB" id="A0A132PFU5"/>
<name>A0A132PFU5_9MYCO</name>
<dbReference type="PATRIC" id="fig|59750.3.peg.3162"/>
<reference evidence="1 2" key="1">
    <citation type="submission" date="2015-07" db="EMBL/GenBank/DDBJ databases">
        <title>A draft genome sequence of Mycobacterium wolinskyi.</title>
        <authorList>
            <person name="de Man T.J."/>
            <person name="Perry K.A."/>
            <person name="Coulliette A.D."/>
            <person name="Jensen B."/>
            <person name="Toney N.C."/>
            <person name="Limbago B.M."/>
            <person name="Noble-Wang J."/>
        </authorList>
    </citation>
    <scope>NUCLEOTIDE SEQUENCE [LARGE SCALE GENOMIC DNA]</scope>
    <source>
        <strain evidence="1 2">CDC_01</strain>
    </source>
</reference>
<dbReference type="Pfam" id="PF10824">
    <property type="entry name" value="T7SS_ESX_EspC"/>
    <property type="match status" value="1"/>
</dbReference>
<sequence length="107" mass="11053">MPTDYEKNLAVLTDHIVRLADKQQTAVSQITGANRSIVDPARNVLDTHGLACGATNLAVSAVEAARRTAGGKLLQVSTELGEKLTAAAANYENTDSAEAGNIDSCGA</sequence>
<evidence type="ECO:0000313" key="2">
    <source>
        <dbReference type="Proteomes" id="UP000070612"/>
    </source>
</evidence>
<keyword evidence="2" id="KW-1185">Reference proteome</keyword>
<accession>A0A132PFU5</accession>
<proteinExistence type="predicted"/>
<comment type="caution">
    <text evidence="1">The sequence shown here is derived from an EMBL/GenBank/DDBJ whole genome shotgun (WGS) entry which is preliminary data.</text>
</comment>
<dbReference type="Proteomes" id="UP000070612">
    <property type="component" value="Unassembled WGS sequence"/>
</dbReference>
<evidence type="ECO:0000313" key="1">
    <source>
        <dbReference type="EMBL" id="KWX21201.1"/>
    </source>
</evidence>
<dbReference type="RefSeq" id="WP_067854936.1">
    <property type="nucleotide sequence ID" value="NZ_JBJZOV010000008.1"/>
</dbReference>
<organism evidence="1 2">
    <name type="scientific">Mycolicibacterium wolinskyi</name>
    <dbReference type="NCBI Taxonomy" id="59750"/>
    <lineage>
        <taxon>Bacteria</taxon>
        <taxon>Bacillati</taxon>
        <taxon>Actinomycetota</taxon>
        <taxon>Actinomycetes</taxon>
        <taxon>Mycobacteriales</taxon>
        <taxon>Mycobacteriaceae</taxon>
        <taxon>Mycolicibacterium</taxon>
    </lineage>
</organism>